<dbReference type="SUPFAM" id="SSF103515">
    <property type="entry name" value="Autotransporter"/>
    <property type="match status" value="1"/>
</dbReference>
<feature type="non-terminal residue" evidence="2">
    <location>
        <position position="1"/>
    </location>
</feature>
<feature type="coiled-coil region" evidence="1">
    <location>
        <begin position="161"/>
        <end position="188"/>
    </location>
</feature>
<protein>
    <recommendedName>
        <fullName evidence="4">Autotransporter domain-containing protein</fullName>
    </recommendedName>
</protein>
<dbReference type="InterPro" id="IPR036709">
    <property type="entry name" value="Autotransporte_beta_dom_sf"/>
</dbReference>
<dbReference type="Pfam" id="PF07554">
    <property type="entry name" value="FIVAR"/>
    <property type="match status" value="2"/>
</dbReference>
<dbReference type="Proteomes" id="UP001226020">
    <property type="component" value="Unassembled WGS sequence"/>
</dbReference>
<keyword evidence="3" id="KW-1185">Reference proteome</keyword>
<dbReference type="Gene3D" id="2.40.128.130">
    <property type="entry name" value="Autotransporter beta-domain"/>
    <property type="match status" value="1"/>
</dbReference>
<proteinExistence type="predicted"/>
<keyword evidence="1" id="KW-0175">Coiled coil</keyword>
<evidence type="ECO:0000256" key="1">
    <source>
        <dbReference type="SAM" id="Coils"/>
    </source>
</evidence>
<organism evidence="2 3">
    <name type="scientific">Phocoenobacter atlanticus subsp. atlanticus</name>
    <dbReference type="NCBI Taxonomy" id="3061285"/>
    <lineage>
        <taxon>Bacteria</taxon>
        <taxon>Pseudomonadati</taxon>
        <taxon>Pseudomonadota</taxon>
        <taxon>Gammaproteobacteria</taxon>
        <taxon>Pasteurellales</taxon>
        <taxon>Pasteurellaceae</taxon>
        <taxon>Phocoenobacter</taxon>
        <taxon>Phocoenobacter atlanticus</taxon>
    </lineage>
</organism>
<dbReference type="EMBL" id="JASAXT010000001">
    <property type="protein sequence ID" value="MDP8147641.1"/>
    <property type="molecule type" value="Genomic_DNA"/>
</dbReference>
<accession>A0AAW8C744</accession>
<evidence type="ECO:0000313" key="2">
    <source>
        <dbReference type="EMBL" id="MDP8147641.1"/>
    </source>
</evidence>
<dbReference type="Gene3D" id="1.20.1270.90">
    <property type="entry name" value="AF1782-like"/>
    <property type="match status" value="2"/>
</dbReference>
<reference evidence="2 3" key="1">
    <citation type="journal article" date="2023" name="Front. Microbiol.">
        <title>Phylogeography and host specificity of Pasteurellaceae pathogenic to sea-farmed fish in the north-east Atlantic.</title>
        <authorList>
            <person name="Gulla S."/>
            <person name="Colquhoun D.J."/>
            <person name="Olsen A.B."/>
            <person name="Spilsberg B."/>
            <person name="Lagesen K."/>
            <person name="Aakesson C.P."/>
            <person name="Strom S."/>
            <person name="Manji F."/>
            <person name="Birkbeck T.H."/>
            <person name="Nilsen H.K."/>
        </authorList>
    </citation>
    <scope>NUCLEOTIDE SEQUENCE [LARGE SCALE GENOMIC DNA]</scope>
    <source>
        <strain evidence="2 3">NVIB3131</strain>
    </source>
</reference>
<gene>
    <name evidence="2" type="ORF">QJU57_00910</name>
</gene>
<evidence type="ECO:0000313" key="3">
    <source>
        <dbReference type="Proteomes" id="UP001226020"/>
    </source>
</evidence>
<dbReference type="AlphaFoldDB" id="A0AAW8C744"/>
<evidence type="ECO:0008006" key="4">
    <source>
        <dbReference type="Google" id="ProtNLM"/>
    </source>
</evidence>
<comment type="caution">
    <text evidence="2">The sequence shown here is derived from an EMBL/GenBank/DDBJ whole genome shotgun (WGS) entry which is preliminary data.</text>
</comment>
<sequence>PATAYTLKKDATLVKAEYGDELRLEFEPLKNGKNLTDDEMAGVTIEINGTSYGKLADLWTRNFYGTVRIDDDKLKTIKEEIKKDNLAIVLTMKDGKTLPFNVANKLTPEQRAKITGETTPPTPAVVNKDALKTAITEAEAVDTTGKTDETAKALTDAIAVAKTVRDDANATQQQVDDAKAAIEDAKAALKDKSTVDKVTVDKSALEKAIKDAKALDTSKKTDKSVKALTDAIAAAEIVFAKADATQKEVDDAKARIEAAKSDLKDKPTGVTIIDLNKYNDYANAFYYVDKSIVKYIDNDVYFSLKGGLMHTLTKVQQSVNNHEKMDLLSVLGGFQAGFSMPLENSTTRVGGFFEYDNRKFGDHRVDHFGLGTSMKTENIEAFLRYRLAKYRSKSNHNVDAYVNYRYDYQALDSFRITPSIDLYMTYSSKVTLDKDIELASRFGALTNAAVQFTYMNKPMNFEVYMKPEVGFGYNDQLLKQKLPAGYKRNELKIERGYFNYALEIGANKQLGNGVKLFINTRMQGNKTHNPDYTANVGLGYSWK</sequence>
<name>A0AAW8C744_9PAST</name>